<dbReference type="AlphaFoldDB" id="A0A0R0L1B2"/>
<dbReference type="PANTHER" id="PTHR22870">
    <property type="entry name" value="REGULATOR OF CHROMOSOME CONDENSATION"/>
    <property type="match status" value="1"/>
</dbReference>
<dbReference type="PaxDb" id="3847-GLYMA02G02650.1"/>
<organism evidence="6">
    <name type="scientific">Glycine max</name>
    <name type="common">Soybean</name>
    <name type="synonym">Glycine hispida</name>
    <dbReference type="NCBI Taxonomy" id="3847"/>
    <lineage>
        <taxon>Eukaryota</taxon>
        <taxon>Viridiplantae</taxon>
        <taxon>Streptophyta</taxon>
        <taxon>Embryophyta</taxon>
        <taxon>Tracheophyta</taxon>
        <taxon>Spermatophyta</taxon>
        <taxon>Magnoliopsida</taxon>
        <taxon>eudicotyledons</taxon>
        <taxon>Gunneridae</taxon>
        <taxon>Pentapetalae</taxon>
        <taxon>rosids</taxon>
        <taxon>fabids</taxon>
        <taxon>Fabales</taxon>
        <taxon>Fabaceae</taxon>
        <taxon>Papilionoideae</taxon>
        <taxon>50 kb inversion clade</taxon>
        <taxon>NPAAA clade</taxon>
        <taxon>indigoferoid/millettioid clade</taxon>
        <taxon>Phaseoleae</taxon>
        <taxon>Glycine</taxon>
        <taxon>Glycine subgen. Soja</taxon>
    </lineage>
</organism>
<evidence type="ECO:0000313" key="7">
    <source>
        <dbReference type="EnsemblPlants" id="KRH69375"/>
    </source>
</evidence>
<feature type="region of interest" description="Disordered" evidence="4">
    <location>
        <begin position="164"/>
        <end position="185"/>
    </location>
</feature>
<feature type="repeat" description="RCC1" evidence="3">
    <location>
        <begin position="432"/>
        <end position="475"/>
    </location>
</feature>
<dbReference type="GO" id="GO:0003723">
    <property type="term" value="F:RNA binding"/>
    <property type="evidence" value="ECO:0007669"/>
    <property type="project" value="UniProtKB-UniRule"/>
</dbReference>
<dbReference type="InParanoid" id="A0A0R0L1B2"/>
<sequence length="591" mass="64092">MERIRAHRHILPHHTTVSRKRDRQPFFSRHDPRKRRRPLPETTEEERPTKRPAPPRTVVVMGLPQDCSVLDLKSRFEIYGAISRIRIDRDAVGYITYRTKDSADASIAADLDPSFGITVNSKKVRVLWATDPLAMWREGVGNSRDKSSMSKLVRAEVPLSKHGRGNRLSSAIGNTKRSEDSSGSSVLEVPFKGREILKTVMEEPNKTENEDDRDESEQRVWSWGAGTEGQLGTKILQDEHFPQLLHQFSLSSISSLACGGAHVIALTSAGKALSWGRGNSGQLGHGEVVSNTLYPKAVTSLDGYFITHVSAGWSHSGFVSDTGFVFTCGDGSFGQLGHGDNASHCSPVKVSCFVDLHVAQVACGMRHSLVLLKDCSGNQVYGFGSGKRGQLGVSNDRVKSVNVPKVVSGFEGVEIVGTAANGDHSAAVSVDGHVYTWGRGFKGFEDAHVPQCLNSSLNFTKVALGWNHALAMSGEGEVYMLGGNHLGVLSDLQNIGPAKHFPDLREFNLEKVPGLDGTKITDIAAGAEHSVIVTEHGEIKTWGWGEHGQLGLGDTRDQTSPVTVSLDYDLNEAASIRVFCGSGFTFAVTMP</sequence>
<feature type="repeat" description="RCC1" evidence="3">
    <location>
        <begin position="378"/>
        <end position="431"/>
    </location>
</feature>
<dbReference type="InterPro" id="IPR058923">
    <property type="entry name" value="RCC1-like_dom"/>
</dbReference>
<proteinExistence type="predicted"/>
<dbReference type="Gene3D" id="3.30.70.330">
    <property type="match status" value="1"/>
</dbReference>
<dbReference type="PRINTS" id="PR00633">
    <property type="entry name" value="RCCNDNSATION"/>
</dbReference>
<dbReference type="SMART" id="SM00360">
    <property type="entry name" value="RRM"/>
    <property type="match status" value="1"/>
</dbReference>
<feature type="repeat" description="RCC1" evidence="3">
    <location>
        <begin position="270"/>
        <end position="322"/>
    </location>
</feature>
<feature type="repeat" description="RCC1" evidence="3">
    <location>
        <begin position="476"/>
        <end position="536"/>
    </location>
</feature>
<feature type="region of interest" description="Disordered" evidence="4">
    <location>
        <begin position="1"/>
        <end position="56"/>
    </location>
</feature>
<feature type="compositionally biased region" description="Basic residues" evidence="4">
    <location>
        <begin position="1"/>
        <end position="22"/>
    </location>
</feature>
<evidence type="ECO:0000256" key="4">
    <source>
        <dbReference type="SAM" id="MobiDB-lite"/>
    </source>
</evidence>
<dbReference type="InterPro" id="IPR012677">
    <property type="entry name" value="Nucleotide-bd_a/b_plait_sf"/>
</dbReference>
<dbReference type="Gramene" id="KRH69375">
    <property type="protein sequence ID" value="KRH69375"/>
    <property type="gene ID" value="GLYMA_02G022400"/>
</dbReference>
<dbReference type="PROSITE" id="PS00626">
    <property type="entry name" value="RCC1_2"/>
    <property type="match status" value="1"/>
</dbReference>
<dbReference type="InterPro" id="IPR000408">
    <property type="entry name" value="Reg_chr_condens"/>
</dbReference>
<dbReference type="Gene3D" id="2.130.10.30">
    <property type="entry name" value="Regulator of chromosome condensation 1/beta-lactamase-inhibitor protein II"/>
    <property type="match status" value="2"/>
</dbReference>
<dbReference type="PROSITE" id="PS50012">
    <property type="entry name" value="RCC1_3"/>
    <property type="match status" value="7"/>
</dbReference>
<evidence type="ECO:0000313" key="8">
    <source>
        <dbReference type="Proteomes" id="UP000008827"/>
    </source>
</evidence>
<name>A0A0R0L1B2_SOYBN</name>
<dbReference type="Pfam" id="PF25390">
    <property type="entry name" value="WD40_RLD"/>
    <property type="match status" value="1"/>
</dbReference>
<dbReference type="EMBL" id="CM000835">
    <property type="protein sequence ID" value="KRH69375.1"/>
    <property type="molecule type" value="Genomic_DNA"/>
</dbReference>
<protein>
    <recommendedName>
        <fullName evidence="5">RRM domain-containing protein</fullName>
    </recommendedName>
</protein>
<feature type="repeat" description="RCC1" evidence="3">
    <location>
        <begin position="323"/>
        <end position="374"/>
    </location>
</feature>
<evidence type="ECO:0000256" key="3">
    <source>
        <dbReference type="PROSITE-ProRule" id="PRU00235"/>
    </source>
</evidence>
<dbReference type="Pfam" id="PF00076">
    <property type="entry name" value="RRM_1"/>
    <property type="match status" value="1"/>
</dbReference>
<feature type="compositionally biased region" description="Basic and acidic residues" evidence="4">
    <location>
        <begin position="199"/>
        <end position="208"/>
    </location>
</feature>
<reference evidence="7" key="2">
    <citation type="submission" date="2018-02" db="UniProtKB">
        <authorList>
            <consortium name="EnsemblPlants"/>
        </authorList>
    </citation>
    <scope>IDENTIFICATION</scope>
    <source>
        <strain evidence="7">Williams 82</strain>
    </source>
</reference>
<dbReference type="STRING" id="3847.A0A0R0L1B2"/>
<dbReference type="PROSITE" id="PS50102">
    <property type="entry name" value="RRM"/>
    <property type="match status" value="1"/>
</dbReference>
<keyword evidence="1" id="KW-0677">Repeat</keyword>
<reference evidence="6 7" key="1">
    <citation type="journal article" date="2010" name="Nature">
        <title>Genome sequence of the palaeopolyploid soybean.</title>
        <authorList>
            <person name="Schmutz J."/>
            <person name="Cannon S.B."/>
            <person name="Schlueter J."/>
            <person name="Ma J."/>
            <person name="Mitros T."/>
            <person name="Nelson W."/>
            <person name="Hyten D.L."/>
            <person name="Song Q."/>
            <person name="Thelen J.J."/>
            <person name="Cheng J."/>
            <person name="Xu D."/>
            <person name="Hellsten U."/>
            <person name="May G.D."/>
            <person name="Yu Y."/>
            <person name="Sakurai T."/>
            <person name="Umezawa T."/>
            <person name="Bhattacharyya M.K."/>
            <person name="Sandhu D."/>
            <person name="Valliyodan B."/>
            <person name="Lindquist E."/>
            <person name="Peto M."/>
            <person name="Grant D."/>
            <person name="Shu S."/>
            <person name="Goodstein D."/>
            <person name="Barry K."/>
            <person name="Futrell-Griggs M."/>
            <person name="Abernathy B."/>
            <person name="Du J."/>
            <person name="Tian Z."/>
            <person name="Zhu L."/>
            <person name="Gill N."/>
            <person name="Joshi T."/>
            <person name="Libault M."/>
            <person name="Sethuraman A."/>
            <person name="Zhang X.-C."/>
            <person name="Shinozaki K."/>
            <person name="Nguyen H.T."/>
            <person name="Wing R.A."/>
            <person name="Cregan P."/>
            <person name="Specht J."/>
            <person name="Grimwood J."/>
            <person name="Rokhsar D."/>
            <person name="Stacey G."/>
            <person name="Shoemaker R.C."/>
            <person name="Jackson S.A."/>
        </authorList>
    </citation>
    <scope>NUCLEOTIDE SEQUENCE</scope>
    <source>
        <strain evidence="7">cv. Williams 82</strain>
        <tissue evidence="6">Callus</tissue>
    </source>
</reference>
<evidence type="ECO:0000313" key="6">
    <source>
        <dbReference type="EMBL" id="KRH69375.1"/>
    </source>
</evidence>
<dbReference type="SMR" id="A0A0R0L1B2"/>
<dbReference type="FunCoup" id="A0A0R0L1B2">
    <property type="interactions" value="2684"/>
</dbReference>
<keyword evidence="8" id="KW-1185">Reference proteome</keyword>
<feature type="repeat" description="RCC1" evidence="3">
    <location>
        <begin position="218"/>
        <end position="269"/>
    </location>
</feature>
<dbReference type="EnsemblPlants" id="KRH69375">
    <property type="protein sequence ID" value="KRH69375"/>
    <property type="gene ID" value="GLYMA_02G022400"/>
</dbReference>
<dbReference type="CDD" id="cd00590">
    <property type="entry name" value="RRM_SF"/>
    <property type="match status" value="1"/>
</dbReference>
<dbReference type="InterPro" id="IPR035979">
    <property type="entry name" value="RBD_domain_sf"/>
</dbReference>
<evidence type="ECO:0000256" key="2">
    <source>
        <dbReference type="PROSITE-ProRule" id="PRU00176"/>
    </source>
</evidence>
<feature type="region of interest" description="Disordered" evidence="4">
    <location>
        <begin position="199"/>
        <end position="219"/>
    </location>
</feature>
<keyword evidence="2" id="KW-0694">RNA-binding</keyword>
<reference evidence="6" key="3">
    <citation type="submission" date="2018-07" db="EMBL/GenBank/DDBJ databases">
        <title>WGS assembly of Glycine max.</title>
        <authorList>
            <person name="Schmutz J."/>
            <person name="Cannon S."/>
            <person name="Schlueter J."/>
            <person name="Ma J."/>
            <person name="Mitros T."/>
            <person name="Nelson W."/>
            <person name="Hyten D."/>
            <person name="Song Q."/>
            <person name="Thelen J."/>
            <person name="Cheng J."/>
            <person name="Xu D."/>
            <person name="Hellsten U."/>
            <person name="May G."/>
            <person name="Yu Y."/>
            <person name="Sakurai T."/>
            <person name="Umezawa T."/>
            <person name="Bhattacharyya M."/>
            <person name="Sandhu D."/>
            <person name="Valliyodan B."/>
            <person name="Lindquist E."/>
            <person name="Peto M."/>
            <person name="Grant D."/>
            <person name="Shu S."/>
            <person name="Goodstein D."/>
            <person name="Barry K."/>
            <person name="Futrell-Griggs M."/>
            <person name="Abernathy B."/>
            <person name="Du J."/>
            <person name="Tian Z."/>
            <person name="Zhu L."/>
            <person name="Gill N."/>
            <person name="Joshi T."/>
            <person name="Libault M."/>
            <person name="Sethuraman A."/>
            <person name="Zhang X."/>
            <person name="Shinozaki K."/>
            <person name="Nguyen H."/>
            <person name="Wing R."/>
            <person name="Cregan P."/>
            <person name="Specht J."/>
            <person name="Grimwood J."/>
            <person name="Rokhsar D."/>
            <person name="Stacey G."/>
            <person name="Shoemaker R."/>
            <person name="Jackson S."/>
        </authorList>
    </citation>
    <scope>NUCLEOTIDE SEQUENCE</scope>
    <source>
        <tissue evidence="6">Callus</tissue>
    </source>
</reference>
<feature type="repeat" description="RCC1" evidence="3">
    <location>
        <begin position="537"/>
        <end position="591"/>
    </location>
</feature>
<dbReference type="GO" id="GO:0005737">
    <property type="term" value="C:cytoplasm"/>
    <property type="evidence" value="ECO:0000318"/>
    <property type="project" value="GO_Central"/>
</dbReference>
<feature type="domain" description="RRM" evidence="5">
    <location>
        <begin position="56"/>
        <end position="131"/>
    </location>
</feature>
<feature type="compositionally biased region" description="Polar residues" evidence="4">
    <location>
        <begin position="167"/>
        <end position="185"/>
    </location>
</feature>
<gene>
    <name evidence="6" type="ORF">GLYMA_02G022400</name>
</gene>
<evidence type="ECO:0000259" key="5">
    <source>
        <dbReference type="PROSITE" id="PS50102"/>
    </source>
</evidence>
<dbReference type="SUPFAM" id="SSF50985">
    <property type="entry name" value="RCC1/BLIP-II"/>
    <property type="match status" value="2"/>
</dbReference>
<accession>A0A0R0L1B2</accession>
<dbReference type="OMA" id="WNISALH"/>
<dbReference type="SUPFAM" id="SSF54928">
    <property type="entry name" value="RNA-binding domain, RBD"/>
    <property type="match status" value="1"/>
</dbReference>
<dbReference type="InterPro" id="IPR000504">
    <property type="entry name" value="RRM_dom"/>
</dbReference>
<dbReference type="InterPro" id="IPR051210">
    <property type="entry name" value="Ub_ligase/GEF_domain"/>
</dbReference>
<dbReference type="Proteomes" id="UP000008827">
    <property type="component" value="Chromosome 2"/>
</dbReference>
<dbReference type="PANTHER" id="PTHR22870:SF466">
    <property type="entry name" value="ANKYRIN REPEAT-CONTAINING PROTEIN"/>
    <property type="match status" value="1"/>
</dbReference>
<dbReference type="InterPro" id="IPR009091">
    <property type="entry name" value="RCC1/BLIP-II"/>
</dbReference>
<evidence type="ECO:0000256" key="1">
    <source>
        <dbReference type="ARBA" id="ARBA00022737"/>
    </source>
</evidence>